<accession>A0A7J9SDN8</accession>
<feature type="compositionally biased region" description="Polar residues" evidence="1">
    <location>
        <begin position="11"/>
        <end position="20"/>
    </location>
</feature>
<organism evidence="2 3">
    <name type="scientific">Halobellus ruber</name>
    <dbReference type="NCBI Taxonomy" id="2761102"/>
    <lineage>
        <taxon>Archaea</taxon>
        <taxon>Methanobacteriati</taxon>
        <taxon>Methanobacteriota</taxon>
        <taxon>Stenosarchaea group</taxon>
        <taxon>Halobacteria</taxon>
        <taxon>Halobacteriales</taxon>
        <taxon>Haloferacaceae</taxon>
        <taxon>Halobellus</taxon>
    </lineage>
</organism>
<comment type="caution">
    <text evidence="2">The sequence shown here is derived from an EMBL/GenBank/DDBJ whole genome shotgun (WGS) entry which is preliminary data.</text>
</comment>
<name>A0A7J9SDN8_9EURY</name>
<dbReference type="EMBL" id="JACKXD010000001">
    <property type="protein sequence ID" value="MBB6645034.1"/>
    <property type="molecule type" value="Genomic_DNA"/>
</dbReference>
<reference evidence="2 3" key="1">
    <citation type="submission" date="2020-08" db="EMBL/GenBank/DDBJ databases">
        <authorList>
            <person name="Seo M.-J."/>
        </authorList>
    </citation>
    <scope>NUCLEOTIDE SEQUENCE [LARGE SCALE GENOMIC DNA]</scope>
    <source>
        <strain evidence="2 3">MBLA0160</strain>
    </source>
</reference>
<sequence>MKSRVRIADGLQQTHTTTVEHSPLATDPGIIEKGRQKLGLAPLALRDGEVLGPVRRVADGGHIDAEDREYLADVERHLTRVLETAESDIARKHAREALQHLHREAQPR</sequence>
<protein>
    <submittedName>
        <fullName evidence="2">Uncharacterized protein</fullName>
    </submittedName>
</protein>
<feature type="region of interest" description="Disordered" evidence="1">
    <location>
        <begin position="1"/>
        <end position="29"/>
    </location>
</feature>
<evidence type="ECO:0000313" key="3">
    <source>
        <dbReference type="Proteomes" id="UP000546257"/>
    </source>
</evidence>
<proteinExistence type="predicted"/>
<gene>
    <name evidence="2" type="ORF">H5V44_01745</name>
</gene>
<evidence type="ECO:0000313" key="2">
    <source>
        <dbReference type="EMBL" id="MBB6645034.1"/>
    </source>
</evidence>
<keyword evidence="3" id="KW-1185">Reference proteome</keyword>
<dbReference type="Proteomes" id="UP000546257">
    <property type="component" value="Unassembled WGS sequence"/>
</dbReference>
<dbReference type="AlphaFoldDB" id="A0A7J9SDN8"/>
<dbReference type="RefSeq" id="WP_185191412.1">
    <property type="nucleotide sequence ID" value="NZ_JACKXD010000001.1"/>
</dbReference>
<evidence type="ECO:0000256" key="1">
    <source>
        <dbReference type="SAM" id="MobiDB-lite"/>
    </source>
</evidence>